<accession>A0ABX0QNZ6</accession>
<dbReference type="Gene3D" id="1.10.10.2910">
    <property type="match status" value="1"/>
</dbReference>
<dbReference type="Pfam" id="PF06114">
    <property type="entry name" value="Peptidase_M78"/>
    <property type="match status" value="1"/>
</dbReference>
<dbReference type="EMBL" id="WAEL01000012">
    <property type="protein sequence ID" value="NID13508.1"/>
    <property type="molecule type" value="Genomic_DNA"/>
</dbReference>
<keyword evidence="3" id="KW-1185">Reference proteome</keyword>
<comment type="caution">
    <text evidence="2">The sequence shown here is derived from an EMBL/GenBank/DDBJ whole genome shotgun (WGS) entry which is preliminary data.</text>
</comment>
<proteinExistence type="predicted"/>
<dbReference type="InterPro" id="IPR052345">
    <property type="entry name" value="Rad_response_metalloprotease"/>
</dbReference>
<dbReference type="Proteomes" id="UP000606008">
    <property type="component" value="Unassembled WGS sequence"/>
</dbReference>
<protein>
    <submittedName>
        <fullName evidence="2">ImmA/IrrE family metallo-endopeptidase</fullName>
    </submittedName>
</protein>
<reference evidence="3" key="1">
    <citation type="submission" date="2019-09" db="EMBL/GenBank/DDBJ databases">
        <authorList>
            <person name="Jung D.-H."/>
        </authorList>
    </citation>
    <scope>NUCLEOTIDE SEQUENCE [LARGE SCALE GENOMIC DNA]</scope>
    <source>
        <strain evidence="3">JA-25</strain>
    </source>
</reference>
<evidence type="ECO:0000313" key="2">
    <source>
        <dbReference type="EMBL" id="NID13508.1"/>
    </source>
</evidence>
<dbReference type="RefSeq" id="WP_166694028.1">
    <property type="nucleotide sequence ID" value="NZ_WAEL01000012.1"/>
</dbReference>
<sequence>MNKKRQKQIEEIASTILRQTGFYPARLDDLIDDMGIPVDQVATQLGIALVPYDFGEDVSGVLLRDGLNAQIGYAVHNSPKRQRFTIAHELGHYVLDHRRQGVFVDTVEKYLTLFRDSNSSTGENVQEREANAFAAALLMPLDLVSQAIKAVSPADIRREENYNLIGPLARRFNVSELAMSYRLTNLDQVW</sequence>
<evidence type="ECO:0000313" key="3">
    <source>
        <dbReference type="Proteomes" id="UP000606008"/>
    </source>
</evidence>
<dbReference type="PANTHER" id="PTHR43236">
    <property type="entry name" value="ANTITOXIN HIGA1"/>
    <property type="match status" value="1"/>
</dbReference>
<feature type="domain" description="IrrE N-terminal-like" evidence="1">
    <location>
        <begin position="44"/>
        <end position="184"/>
    </location>
</feature>
<evidence type="ECO:0000259" key="1">
    <source>
        <dbReference type="Pfam" id="PF06114"/>
    </source>
</evidence>
<gene>
    <name evidence="2" type="ORF">F7231_25300</name>
</gene>
<organism evidence="2 3">
    <name type="scientific">Fibrivirga algicola</name>
    <dbReference type="NCBI Taxonomy" id="2950420"/>
    <lineage>
        <taxon>Bacteria</taxon>
        <taxon>Pseudomonadati</taxon>
        <taxon>Bacteroidota</taxon>
        <taxon>Cytophagia</taxon>
        <taxon>Cytophagales</taxon>
        <taxon>Spirosomataceae</taxon>
        <taxon>Fibrivirga</taxon>
    </lineage>
</organism>
<reference evidence="3" key="2">
    <citation type="submission" date="2023-07" db="EMBL/GenBank/DDBJ databases">
        <authorList>
            <person name="Jung D.-H."/>
        </authorList>
    </citation>
    <scope>NUCLEOTIDE SEQUENCE [LARGE SCALE GENOMIC DNA]</scope>
    <source>
        <strain evidence="3">JA-25</strain>
    </source>
</reference>
<dbReference type="PANTHER" id="PTHR43236:SF2">
    <property type="entry name" value="BLL0069 PROTEIN"/>
    <property type="match status" value="1"/>
</dbReference>
<dbReference type="InterPro" id="IPR010359">
    <property type="entry name" value="IrrE_HExxH"/>
</dbReference>
<name>A0ABX0QNZ6_9BACT</name>